<dbReference type="PANTHER" id="PTHR13621:SF2">
    <property type="entry name" value="PROLINE-RICH PROTEIN PRCC"/>
    <property type="match status" value="1"/>
</dbReference>
<feature type="compositionally biased region" description="Basic and acidic residues" evidence="2">
    <location>
        <begin position="157"/>
        <end position="167"/>
    </location>
</feature>
<feature type="region of interest" description="Disordered" evidence="2">
    <location>
        <begin position="288"/>
        <end position="326"/>
    </location>
</feature>
<evidence type="ECO:0000256" key="1">
    <source>
        <dbReference type="SAM" id="Coils"/>
    </source>
</evidence>
<dbReference type="GeneID" id="64637102"/>
<dbReference type="RefSeq" id="XP_041200065.1">
    <property type="nucleotide sequence ID" value="XM_041343086.1"/>
</dbReference>
<evidence type="ECO:0000256" key="2">
    <source>
        <dbReference type="SAM" id="MobiDB-lite"/>
    </source>
</evidence>
<gene>
    <name evidence="3" type="ORF">BJ212DRAFT_39176</name>
</gene>
<name>A0A9P7JK89_9AGAM</name>
<dbReference type="GO" id="GO:0005634">
    <property type="term" value="C:nucleus"/>
    <property type="evidence" value="ECO:0007669"/>
    <property type="project" value="TreeGrafter"/>
</dbReference>
<dbReference type="InterPro" id="IPR018800">
    <property type="entry name" value="PRCC"/>
</dbReference>
<feature type="compositionally biased region" description="Basic and acidic residues" evidence="2">
    <location>
        <begin position="288"/>
        <end position="299"/>
    </location>
</feature>
<dbReference type="OrthoDB" id="2555634at2759"/>
<dbReference type="Pfam" id="PF10253">
    <property type="entry name" value="PRCC"/>
    <property type="match status" value="1"/>
</dbReference>
<evidence type="ECO:0000313" key="3">
    <source>
        <dbReference type="EMBL" id="KAG1827218.1"/>
    </source>
</evidence>
<protein>
    <submittedName>
        <fullName evidence="3">Mitotic checkpoint regulator, MAD2B-interacting-domain-containing protein</fullName>
    </submittedName>
</protein>
<evidence type="ECO:0000313" key="4">
    <source>
        <dbReference type="Proteomes" id="UP000807769"/>
    </source>
</evidence>
<feature type="compositionally biased region" description="Pro residues" evidence="2">
    <location>
        <begin position="40"/>
        <end position="54"/>
    </location>
</feature>
<feature type="region of interest" description="Disordered" evidence="2">
    <location>
        <begin position="1"/>
        <end position="168"/>
    </location>
</feature>
<accession>A0A9P7JK89</accession>
<dbReference type="Proteomes" id="UP000807769">
    <property type="component" value="Unassembled WGS sequence"/>
</dbReference>
<feature type="coiled-coil region" evidence="1">
    <location>
        <begin position="334"/>
        <end position="361"/>
    </location>
</feature>
<proteinExistence type="predicted"/>
<comment type="caution">
    <text evidence="3">The sequence shown here is derived from an EMBL/GenBank/DDBJ whole genome shotgun (WGS) entry which is preliminary data.</text>
</comment>
<dbReference type="PANTHER" id="PTHR13621">
    <property type="entry name" value="PROLINE-RICH PROTEIN PRCC"/>
    <property type="match status" value="1"/>
</dbReference>
<keyword evidence="4" id="KW-1185">Reference proteome</keyword>
<organism evidence="3 4">
    <name type="scientific">Suillus subaureus</name>
    <dbReference type="NCBI Taxonomy" id="48587"/>
    <lineage>
        <taxon>Eukaryota</taxon>
        <taxon>Fungi</taxon>
        <taxon>Dikarya</taxon>
        <taxon>Basidiomycota</taxon>
        <taxon>Agaricomycotina</taxon>
        <taxon>Agaricomycetes</taxon>
        <taxon>Agaricomycetidae</taxon>
        <taxon>Boletales</taxon>
        <taxon>Suillineae</taxon>
        <taxon>Suillaceae</taxon>
        <taxon>Suillus</taxon>
    </lineage>
</organism>
<dbReference type="AlphaFoldDB" id="A0A9P7JK89"/>
<reference evidence="3" key="1">
    <citation type="journal article" date="2020" name="New Phytol.">
        <title>Comparative genomics reveals dynamic genome evolution in host specialist ectomycorrhizal fungi.</title>
        <authorList>
            <person name="Lofgren L.A."/>
            <person name="Nguyen N.H."/>
            <person name="Vilgalys R."/>
            <person name="Ruytinx J."/>
            <person name="Liao H.L."/>
            <person name="Branco S."/>
            <person name="Kuo A."/>
            <person name="LaButti K."/>
            <person name="Lipzen A."/>
            <person name="Andreopoulos W."/>
            <person name="Pangilinan J."/>
            <person name="Riley R."/>
            <person name="Hundley H."/>
            <person name="Na H."/>
            <person name="Barry K."/>
            <person name="Grigoriev I.V."/>
            <person name="Stajich J.E."/>
            <person name="Kennedy P.G."/>
        </authorList>
    </citation>
    <scope>NUCLEOTIDE SEQUENCE</scope>
    <source>
        <strain evidence="3">MN1</strain>
    </source>
</reference>
<dbReference type="EMBL" id="JABBWG010000001">
    <property type="protein sequence ID" value="KAG1827218.1"/>
    <property type="molecule type" value="Genomic_DNA"/>
</dbReference>
<feature type="compositionally biased region" description="Low complexity" evidence="2">
    <location>
        <begin position="18"/>
        <end position="39"/>
    </location>
</feature>
<keyword evidence="1" id="KW-0175">Coiled coil</keyword>
<sequence>MLGIEDYGSDVDSDNEVPSASLPKAKAPLLASSKPSGLSLPPPKSSSLSLPPPAKTKRTKKIEITLPSLPSNESDTDDRPPAKKLRITSSKGAGASSLLNMLPAPTQPLPVKSKKAERALGGGNGPGLVFHAPVSMQEDGEEASTSFLPPSIKKGKSSVDLDREDYKPQALPKASSVDFFSLGSSSRPNSTVSSTSMAASTFTPTVSSAPEVASFTPPPPTPTDTYPGYYLLPSGAWAAYDQAYYAAFVNKWQKEYDAHVRALEKGEVEREAEQAAEVNMQTEMEKARKEIKEREDRKALTGVKTGEPEKPRMNVQGAKLGSTARSRHQLTTLLTDAYHNREALEEKIAQARRNRKEAGNKYGF</sequence>